<keyword evidence="3" id="KW-0238">DNA-binding</keyword>
<dbReference type="InterPro" id="IPR037241">
    <property type="entry name" value="E2F-DP_heterodim"/>
</dbReference>
<dbReference type="AlphaFoldDB" id="A0A9K3D0N7"/>
<comment type="similarity">
    <text evidence="1">Belongs to the E2F/DP family.</text>
</comment>
<sequence>NQGRVLHQLLDHHSVNPPPPDASLKLPFILLVSPPESSVDLWYNSKRTHNSLRFTDHVLVYDDVQTLSKMFRSKAEAEASDAATASASGDSARRGQGESTDEEGERERERERERQEMERERDAEAEIGRERMGIDPFNDPYF</sequence>
<comment type="caution">
    <text evidence="6">The sequence shown here is derived from an EMBL/GenBank/DDBJ whole genome shotgun (WGS) entry which is preliminary data.</text>
</comment>
<dbReference type="EMBL" id="BDIP01002300">
    <property type="protein sequence ID" value="GIQ86075.1"/>
    <property type="molecule type" value="Genomic_DNA"/>
</dbReference>
<keyword evidence="7" id="KW-1185">Reference proteome</keyword>
<dbReference type="SUPFAM" id="SSF144074">
    <property type="entry name" value="E2F-DP heterodimerization region"/>
    <property type="match status" value="1"/>
</dbReference>
<evidence type="ECO:0000256" key="2">
    <source>
        <dbReference type="ARBA" id="ARBA00023015"/>
    </source>
</evidence>
<feature type="region of interest" description="Disordered" evidence="5">
    <location>
        <begin position="72"/>
        <end position="142"/>
    </location>
</feature>
<reference evidence="6 7" key="1">
    <citation type="journal article" date="2018" name="PLoS ONE">
        <title>The draft genome of Kipferlia bialata reveals reductive genome evolution in fornicate parasites.</title>
        <authorList>
            <person name="Tanifuji G."/>
            <person name="Takabayashi S."/>
            <person name="Kume K."/>
            <person name="Takagi M."/>
            <person name="Nakayama T."/>
            <person name="Kamikawa R."/>
            <person name="Inagaki Y."/>
            <person name="Hashimoto T."/>
        </authorList>
    </citation>
    <scope>NUCLEOTIDE SEQUENCE [LARGE SCALE GENOMIC DNA]</scope>
    <source>
        <strain evidence="6">NY0173</strain>
    </source>
</reference>
<dbReference type="InterPro" id="IPR038168">
    <property type="entry name" value="TF_DP_C_sf"/>
</dbReference>
<evidence type="ECO:0000256" key="1">
    <source>
        <dbReference type="ARBA" id="ARBA00010940"/>
    </source>
</evidence>
<evidence type="ECO:0000256" key="3">
    <source>
        <dbReference type="ARBA" id="ARBA00023125"/>
    </source>
</evidence>
<dbReference type="Proteomes" id="UP000265618">
    <property type="component" value="Unassembled WGS sequence"/>
</dbReference>
<evidence type="ECO:0000313" key="7">
    <source>
        <dbReference type="Proteomes" id="UP000265618"/>
    </source>
</evidence>
<keyword evidence="2" id="KW-0805">Transcription regulation</keyword>
<name>A0A9K3D0N7_9EUKA</name>
<accession>A0A9K3D0N7</accession>
<keyword evidence="4" id="KW-0804">Transcription</keyword>
<gene>
    <name evidence="6" type="ORF">KIPB_007857</name>
</gene>
<proteinExistence type="inferred from homology"/>
<protein>
    <submittedName>
        <fullName evidence="6">Uncharacterized protein</fullName>
    </submittedName>
</protein>
<evidence type="ECO:0000256" key="4">
    <source>
        <dbReference type="ARBA" id="ARBA00023163"/>
    </source>
</evidence>
<evidence type="ECO:0000256" key="5">
    <source>
        <dbReference type="SAM" id="MobiDB-lite"/>
    </source>
</evidence>
<evidence type="ECO:0000313" key="6">
    <source>
        <dbReference type="EMBL" id="GIQ86075.1"/>
    </source>
</evidence>
<feature type="non-terminal residue" evidence="6">
    <location>
        <position position="1"/>
    </location>
</feature>
<feature type="compositionally biased region" description="Low complexity" evidence="5">
    <location>
        <begin position="80"/>
        <end position="90"/>
    </location>
</feature>
<dbReference type="GO" id="GO:0003677">
    <property type="term" value="F:DNA binding"/>
    <property type="evidence" value="ECO:0007669"/>
    <property type="project" value="UniProtKB-KW"/>
</dbReference>
<organism evidence="6 7">
    <name type="scientific">Kipferlia bialata</name>
    <dbReference type="NCBI Taxonomy" id="797122"/>
    <lineage>
        <taxon>Eukaryota</taxon>
        <taxon>Metamonada</taxon>
        <taxon>Carpediemonas-like organisms</taxon>
        <taxon>Kipferlia</taxon>
    </lineage>
</organism>
<dbReference type="Gene3D" id="1.20.140.80">
    <property type="entry name" value="Transcription factor DP"/>
    <property type="match status" value="1"/>
</dbReference>
<feature type="compositionally biased region" description="Basic and acidic residues" evidence="5">
    <location>
        <begin position="105"/>
        <end position="133"/>
    </location>
</feature>